<evidence type="ECO:0000313" key="1">
    <source>
        <dbReference type="EMBL" id="KOO24723.1"/>
    </source>
</evidence>
<protein>
    <submittedName>
        <fullName evidence="1">Uncharacterized protein</fullName>
    </submittedName>
</protein>
<sequence length="436" mass="48124">MRRCDMQQNVFLGPHGAPGYTEGRWVPSYMERRSILEFMPMECVESTTPCPLGGCCASEHGCQQAPVTTSPTDVCTSFHTPCYGTRSSATFANNLRNFAFVWQPSDGCFFSPMTHVPPTMFHAYAGSIEQSAGPILFVGDTPLSELFVAFQQHTNGAVHSEFQYTNTLVNSYTLRPMTPEQVALCATGATHADSITPCPPMTPSGLPYESNTHHQLFNMYWTIPFARQVAHDAEQPLRTLVLAMGSHLWKQHPYPAALAGCGTPAGDADAFKPFKSLNLSPSTNYGCDMFGVRYPVIVESIARHIGNALFTGTSSSSPRRRAPAAVSNSPLRSLPALRNATGELYLGMYHDYAYYSEQIKHAEIIWRTAFQKWAPRAKLSILNLTHMSATRADALIPTAAGGQHPRGACEAYCYPGMPHVWAEMLTRLLEQYHFHN</sequence>
<comment type="caution">
    <text evidence="1">The sequence shown here is derived from an EMBL/GenBank/DDBJ whole genome shotgun (WGS) entry which is preliminary data.</text>
</comment>
<gene>
    <name evidence="1" type="ORF">Ctob_002960</name>
</gene>
<proteinExistence type="predicted"/>
<organism evidence="1 2">
    <name type="scientific">Chrysochromulina tobinii</name>
    <dbReference type="NCBI Taxonomy" id="1460289"/>
    <lineage>
        <taxon>Eukaryota</taxon>
        <taxon>Haptista</taxon>
        <taxon>Haptophyta</taxon>
        <taxon>Prymnesiophyceae</taxon>
        <taxon>Prymnesiales</taxon>
        <taxon>Chrysochromulinaceae</taxon>
        <taxon>Chrysochromulina</taxon>
    </lineage>
</organism>
<accession>A0A0M0JER1</accession>
<reference evidence="2" key="1">
    <citation type="journal article" date="2015" name="PLoS Genet.">
        <title>Genome Sequence and Transcriptome Analyses of Chrysochromulina tobin: Metabolic Tools for Enhanced Algal Fitness in the Prominent Order Prymnesiales (Haptophyceae).</title>
        <authorList>
            <person name="Hovde B.T."/>
            <person name="Deodato C.R."/>
            <person name="Hunsperger H.M."/>
            <person name="Ryken S.A."/>
            <person name="Yost W."/>
            <person name="Jha R.K."/>
            <person name="Patterson J."/>
            <person name="Monnat R.J. Jr."/>
            <person name="Barlow S.B."/>
            <person name="Starkenburg S.R."/>
            <person name="Cattolico R.A."/>
        </authorList>
    </citation>
    <scope>NUCLEOTIDE SEQUENCE</scope>
    <source>
        <strain evidence="2">CCMP291</strain>
    </source>
</reference>
<dbReference type="AlphaFoldDB" id="A0A0M0JER1"/>
<keyword evidence="2" id="KW-1185">Reference proteome</keyword>
<evidence type="ECO:0000313" key="2">
    <source>
        <dbReference type="Proteomes" id="UP000037460"/>
    </source>
</evidence>
<name>A0A0M0JER1_9EUKA</name>
<dbReference type="Proteomes" id="UP000037460">
    <property type="component" value="Unassembled WGS sequence"/>
</dbReference>
<dbReference type="EMBL" id="JWZX01003061">
    <property type="protein sequence ID" value="KOO24723.1"/>
    <property type="molecule type" value="Genomic_DNA"/>
</dbReference>